<dbReference type="PATRIC" id="fig|167539.5.peg.768"/>
<sequence>MKDTLNLIDFFEHFDEGDPYMRAAISELQDTIPEELLDKSSNWFLTWSQARKKSKNITM</sequence>
<organism evidence="1 2">
    <name type="scientific">Prochlorococcus marinus (strain SARG / CCMP1375 / SS120)</name>
    <dbReference type="NCBI Taxonomy" id="167539"/>
    <lineage>
        <taxon>Bacteria</taxon>
        <taxon>Bacillati</taxon>
        <taxon>Cyanobacteriota</taxon>
        <taxon>Cyanophyceae</taxon>
        <taxon>Synechococcales</taxon>
        <taxon>Prochlorococcaceae</taxon>
        <taxon>Prochlorococcus</taxon>
    </lineage>
</organism>
<keyword evidence="2" id="KW-1185">Reference proteome</keyword>
<dbReference type="KEGG" id="pma:Pro_0726"/>
<dbReference type="RefSeq" id="WP_011124878.1">
    <property type="nucleotide sequence ID" value="NC_005042.1"/>
</dbReference>
<name>Q7VCL4_PROMA</name>
<dbReference type="EMBL" id="AE017126">
    <property type="protein sequence ID" value="AAP99770.1"/>
    <property type="molecule type" value="Genomic_DNA"/>
</dbReference>
<dbReference type="Proteomes" id="UP000001420">
    <property type="component" value="Chromosome"/>
</dbReference>
<evidence type="ECO:0000313" key="2">
    <source>
        <dbReference type="Proteomes" id="UP000001420"/>
    </source>
</evidence>
<dbReference type="AlphaFoldDB" id="Q7VCL4"/>
<dbReference type="EnsemblBacteria" id="AAP99770">
    <property type="protein sequence ID" value="AAP99770"/>
    <property type="gene ID" value="Pro_0726"/>
</dbReference>
<accession>Q7VCL4</accession>
<protein>
    <submittedName>
        <fullName evidence="1">Uncharacterized protein</fullName>
    </submittedName>
</protein>
<proteinExistence type="predicted"/>
<evidence type="ECO:0000313" key="1">
    <source>
        <dbReference type="EMBL" id="AAP99770.1"/>
    </source>
</evidence>
<reference evidence="1 2" key="1">
    <citation type="journal article" date="2003" name="Proc. Natl. Acad. Sci. U.S.A.">
        <title>Genome sequence of the cyanobacterium Prochlorococcus marinus SS120, a nearly minimal oxyphototrophic genome.</title>
        <authorList>
            <person name="Dufresne A."/>
            <person name="Salanoubat M."/>
            <person name="Partensky F."/>
            <person name="Artiguenave F."/>
            <person name="Axmann I.M."/>
            <person name="Barbe V."/>
            <person name="Duprat S."/>
            <person name="Galperin M.Y."/>
            <person name="Koonin E.V."/>
            <person name="Le Gall F."/>
            <person name="Makarova K.S."/>
            <person name="Ostrowski M."/>
            <person name="Oztas S."/>
            <person name="Robert C."/>
            <person name="Rogozin I.B."/>
            <person name="Scanlan D.J."/>
            <person name="Tandeau de Marsac N."/>
            <person name="Weissenbach J."/>
            <person name="Wincker P."/>
            <person name="Wolf Y.I."/>
            <person name="Hess W.R."/>
        </authorList>
    </citation>
    <scope>NUCLEOTIDE SEQUENCE [LARGE SCALE GENOMIC DNA]</scope>
    <source>
        <strain evidence="2">SARG / CCMP1375 / SS120</strain>
    </source>
</reference>
<dbReference type="OrthoDB" id="542116at2"/>
<dbReference type="HOGENOM" id="CLU_2956997_0_0_3"/>
<gene>
    <name evidence="1" type="ordered locus">Pro_0726</name>
</gene>